<keyword evidence="1" id="KW-0805">Transcription regulation</keyword>
<dbReference type="GO" id="GO:0032993">
    <property type="term" value="C:protein-DNA complex"/>
    <property type="evidence" value="ECO:0007669"/>
    <property type="project" value="TreeGrafter"/>
</dbReference>
<evidence type="ECO:0000313" key="9">
    <source>
        <dbReference type="Proteomes" id="UP000294547"/>
    </source>
</evidence>
<keyword evidence="9" id="KW-1185">Reference proteome</keyword>
<feature type="DNA-binding region" description="OmpR/PhoB-type" evidence="5">
    <location>
        <begin position="124"/>
        <end position="220"/>
    </location>
</feature>
<dbReference type="OrthoDB" id="9802426at2"/>
<dbReference type="PANTHER" id="PTHR48111:SF67">
    <property type="entry name" value="TRANSCRIPTIONAL REGULATORY PROTEIN TCTD"/>
    <property type="match status" value="1"/>
</dbReference>
<dbReference type="InterPro" id="IPR039420">
    <property type="entry name" value="WalR-like"/>
</dbReference>
<dbReference type="InterPro" id="IPR011006">
    <property type="entry name" value="CheY-like_superfamily"/>
</dbReference>
<evidence type="ECO:0000256" key="5">
    <source>
        <dbReference type="PROSITE-ProRule" id="PRU01091"/>
    </source>
</evidence>
<keyword evidence="3" id="KW-0804">Transcription</keyword>
<dbReference type="InterPro" id="IPR036388">
    <property type="entry name" value="WH-like_DNA-bd_sf"/>
</dbReference>
<dbReference type="GO" id="GO:0000156">
    <property type="term" value="F:phosphorelay response regulator activity"/>
    <property type="evidence" value="ECO:0007669"/>
    <property type="project" value="TreeGrafter"/>
</dbReference>
<dbReference type="InterPro" id="IPR001867">
    <property type="entry name" value="OmpR/PhoB-type_DNA-bd"/>
</dbReference>
<dbReference type="CDD" id="cd00383">
    <property type="entry name" value="trans_reg_C"/>
    <property type="match status" value="1"/>
</dbReference>
<evidence type="ECO:0000256" key="3">
    <source>
        <dbReference type="ARBA" id="ARBA00023163"/>
    </source>
</evidence>
<proteinExistence type="predicted"/>
<sequence>MRLLVVEDAEDLGLAIRRHLERQGHLVEWARDGADASQLGETGDFDAVLLDLNLPTRSGTDVLERLRARRRPVPVLVMTARGEIDDKVRHFQLGADDYLVKPFDFRELDVRLAALLRRHGGGAAAELRLGNLVFDGAARRARIGDRPVELSGREYRLLEYFVQGRGRVLSKEQILDHLVGLDEEIGLNAVELYVSRLRKKLEGSDFEIRTIRGLGYVAEIAR</sequence>
<dbReference type="EMBL" id="SNXY01000006">
    <property type="protein sequence ID" value="TDP87356.1"/>
    <property type="molecule type" value="Genomic_DNA"/>
</dbReference>
<feature type="domain" description="OmpR/PhoB-type" evidence="7">
    <location>
        <begin position="124"/>
        <end position="220"/>
    </location>
</feature>
<dbReference type="Pfam" id="PF00072">
    <property type="entry name" value="Response_reg"/>
    <property type="match status" value="1"/>
</dbReference>
<dbReference type="Gene3D" id="6.10.250.690">
    <property type="match status" value="1"/>
</dbReference>
<keyword evidence="4" id="KW-0597">Phosphoprotein</keyword>
<dbReference type="SMART" id="SM00862">
    <property type="entry name" value="Trans_reg_C"/>
    <property type="match status" value="1"/>
</dbReference>
<reference evidence="8 9" key="1">
    <citation type="submission" date="2019-03" db="EMBL/GenBank/DDBJ databases">
        <title>Genomic Encyclopedia of Type Strains, Phase IV (KMG-IV): sequencing the most valuable type-strain genomes for metagenomic binning, comparative biology and taxonomic classification.</title>
        <authorList>
            <person name="Goeker M."/>
        </authorList>
    </citation>
    <scope>NUCLEOTIDE SEQUENCE [LARGE SCALE GENOMIC DNA]</scope>
    <source>
        <strain evidence="8 9">DSM 102969</strain>
    </source>
</reference>
<evidence type="ECO:0000256" key="1">
    <source>
        <dbReference type="ARBA" id="ARBA00023015"/>
    </source>
</evidence>
<dbReference type="PROSITE" id="PS50110">
    <property type="entry name" value="RESPONSE_REGULATORY"/>
    <property type="match status" value="1"/>
</dbReference>
<dbReference type="Gene3D" id="1.10.10.10">
    <property type="entry name" value="Winged helix-like DNA-binding domain superfamily/Winged helix DNA-binding domain"/>
    <property type="match status" value="1"/>
</dbReference>
<dbReference type="GO" id="GO:0000976">
    <property type="term" value="F:transcription cis-regulatory region binding"/>
    <property type="evidence" value="ECO:0007669"/>
    <property type="project" value="TreeGrafter"/>
</dbReference>
<organism evidence="8 9">
    <name type="scientific">Oharaeibacter diazotrophicus</name>
    <dbReference type="NCBI Taxonomy" id="1920512"/>
    <lineage>
        <taxon>Bacteria</taxon>
        <taxon>Pseudomonadati</taxon>
        <taxon>Pseudomonadota</taxon>
        <taxon>Alphaproteobacteria</taxon>
        <taxon>Hyphomicrobiales</taxon>
        <taxon>Pleomorphomonadaceae</taxon>
        <taxon>Oharaeibacter</taxon>
    </lineage>
</organism>
<keyword evidence="2 5" id="KW-0238">DNA-binding</keyword>
<name>A0A4R6RNF8_9HYPH</name>
<evidence type="ECO:0000256" key="4">
    <source>
        <dbReference type="PROSITE-ProRule" id="PRU00169"/>
    </source>
</evidence>
<evidence type="ECO:0000259" key="6">
    <source>
        <dbReference type="PROSITE" id="PS50110"/>
    </source>
</evidence>
<dbReference type="AlphaFoldDB" id="A0A4R6RNF8"/>
<evidence type="ECO:0000259" key="7">
    <source>
        <dbReference type="PROSITE" id="PS51755"/>
    </source>
</evidence>
<dbReference type="PROSITE" id="PS51755">
    <property type="entry name" value="OMPR_PHOB"/>
    <property type="match status" value="1"/>
</dbReference>
<dbReference type="SMART" id="SM00448">
    <property type="entry name" value="REC"/>
    <property type="match status" value="1"/>
</dbReference>
<dbReference type="GO" id="GO:0005829">
    <property type="term" value="C:cytosol"/>
    <property type="evidence" value="ECO:0007669"/>
    <property type="project" value="TreeGrafter"/>
</dbReference>
<gene>
    <name evidence="8" type="ORF">EDD54_1250</name>
</gene>
<protein>
    <submittedName>
        <fullName evidence="8">Two-component system response regulator TctD</fullName>
    </submittedName>
</protein>
<dbReference type="RefSeq" id="WP_126535570.1">
    <property type="nucleotide sequence ID" value="NZ_BSPM01000008.1"/>
</dbReference>
<evidence type="ECO:0000313" key="8">
    <source>
        <dbReference type="EMBL" id="TDP87356.1"/>
    </source>
</evidence>
<evidence type="ECO:0000256" key="2">
    <source>
        <dbReference type="ARBA" id="ARBA00023125"/>
    </source>
</evidence>
<dbReference type="Gene3D" id="3.40.50.2300">
    <property type="match status" value="1"/>
</dbReference>
<feature type="domain" description="Response regulatory" evidence="6">
    <location>
        <begin position="2"/>
        <end position="116"/>
    </location>
</feature>
<accession>A0A4R6RNF8</accession>
<dbReference type="SUPFAM" id="SSF52172">
    <property type="entry name" value="CheY-like"/>
    <property type="match status" value="1"/>
</dbReference>
<comment type="caution">
    <text evidence="8">The sequence shown here is derived from an EMBL/GenBank/DDBJ whole genome shotgun (WGS) entry which is preliminary data.</text>
</comment>
<feature type="modified residue" description="4-aspartylphosphate" evidence="4">
    <location>
        <position position="51"/>
    </location>
</feature>
<dbReference type="PANTHER" id="PTHR48111">
    <property type="entry name" value="REGULATOR OF RPOS"/>
    <property type="match status" value="1"/>
</dbReference>
<dbReference type="GO" id="GO:0006355">
    <property type="term" value="P:regulation of DNA-templated transcription"/>
    <property type="evidence" value="ECO:0007669"/>
    <property type="project" value="InterPro"/>
</dbReference>
<dbReference type="Proteomes" id="UP000294547">
    <property type="component" value="Unassembled WGS sequence"/>
</dbReference>
<dbReference type="InterPro" id="IPR001789">
    <property type="entry name" value="Sig_transdc_resp-reg_receiver"/>
</dbReference>
<dbReference type="Pfam" id="PF00486">
    <property type="entry name" value="Trans_reg_C"/>
    <property type="match status" value="1"/>
</dbReference>